<evidence type="ECO:0000313" key="11">
    <source>
        <dbReference type="EMBL" id="KAK4794255.1"/>
    </source>
</evidence>
<evidence type="ECO:0000256" key="5">
    <source>
        <dbReference type="ARBA" id="ARBA00023034"/>
    </source>
</evidence>
<dbReference type="SUPFAM" id="SSF48464">
    <property type="entry name" value="ENTH/VHS domain"/>
    <property type="match status" value="1"/>
</dbReference>
<feature type="compositionally biased region" description="Basic and acidic residues" evidence="9">
    <location>
        <begin position="334"/>
        <end position="347"/>
    </location>
</feature>
<evidence type="ECO:0000256" key="1">
    <source>
        <dbReference type="ARBA" id="ARBA00004132"/>
    </source>
</evidence>
<dbReference type="GO" id="GO:0048268">
    <property type="term" value="P:clathrin coat assembly"/>
    <property type="evidence" value="ECO:0007669"/>
    <property type="project" value="InterPro"/>
</dbReference>
<feature type="region of interest" description="Disordered" evidence="9">
    <location>
        <begin position="318"/>
        <end position="372"/>
    </location>
</feature>
<dbReference type="PANTHER" id="PTHR22951:SF12">
    <property type="entry name" value="OS05G0426100 PROTEIN"/>
    <property type="match status" value="1"/>
</dbReference>
<dbReference type="EMBL" id="JAXQNO010000007">
    <property type="protein sequence ID" value="KAK4794255.1"/>
    <property type="molecule type" value="Genomic_DNA"/>
</dbReference>
<feature type="domain" description="ENTH" evidence="10">
    <location>
        <begin position="18"/>
        <end position="154"/>
    </location>
</feature>
<proteinExistence type="predicted"/>
<dbReference type="Proteomes" id="UP001346149">
    <property type="component" value="Unassembled WGS sequence"/>
</dbReference>
<dbReference type="SUPFAM" id="SSF89009">
    <property type="entry name" value="GAT-like domain"/>
    <property type="match status" value="1"/>
</dbReference>
<comment type="subcellular location">
    <subcellularLocation>
        <location evidence="1">Cytoplasmic vesicle</location>
        <location evidence="1">Clathrin-coated vesicle</location>
    </subcellularLocation>
    <subcellularLocation>
        <location evidence="2">Golgi apparatus</location>
    </subcellularLocation>
    <subcellularLocation>
        <location evidence="3">Membrane</location>
        <location evidence="3">Clathrin-coated pit</location>
    </subcellularLocation>
</comment>
<dbReference type="Pfam" id="PF07651">
    <property type="entry name" value="ANTH"/>
    <property type="match status" value="1"/>
</dbReference>
<dbReference type="GO" id="GO:0005546">
    <property type="term" value="F:phosphatidylinositol-4,5-bisphosphate binding"/>
    <property type="evidence" value="ECO:0007669"/>
    <property type="project" value="TreeGrafter"/>
</dbReference>
<dbReference type="GO" id="GO:0005545">
    <property type="term" value="F:1-phosphatidylinositol binding"/>
    <property type="evidence" value="ECO:0007669"/>
    <property type="project" value="InterPro"/>
</dbReference>
<gene>
    <name evidence="11" type="ORF">SAY86_012249</name>
</gene>
<dbReference type="GO" id="GO:0005794">
    <property type="term" value="C:Golgi apparatus"/>
    <property type="evidence" value="ECO:0007669"/>
    <property type="project" value="UniProtKB-SubCell"/>
</dbReference>
<keyword evidence="12" id="KW-1185">Reference proteome</keyword>
<dbReference type="SMART" id="SM00273">
    <property type="entry name" value="ENTH"/>
    <property type="match status" value="1"/>
</dbReference>
<evidence type="ECO:0000256" key="8">
    <source>
        <dbReference type="ARBA" id="ARBA00023329"/>
    </source>
</evidence>
<keyword evidence="4" id="KW-0254">Endocytosis</keyword>
<evidence type="ECO:0000256" key="7">
    <source>
        <dbReference type="ARBA" id="ARBA00023176"/>
    </source>
</evidence>
<sequence>MSPSRFRRLIGAVKDQTSIGLAKSNLDVAIVKATRHEELPAKERYILEVLYLTCYTRAHIRASVSRLSRRLNKTRNWTVALKTLVLIQRLLSEGGPAYEQEIFFATRRGTRLLNVSNFSDSSSSKSWAYSVFVRTYAFYLNERLEYKLQGRRVRQILSRFGEEDQQETGGYQDRAPVRATVPLQEMKIGQLFLKLQHLHRLLERFLACRPIGRAKNNLVVSMALYSIVKESFQMYDEMTDLMAILTDRFMEVDVPDCVRIYEMFSRVRKQLEELNAFYGWCKNVGVGRSFEYPEVEQITQKKLDLMDEFIRDQMALAQRSRDTSGDLKNGSVQKSKDPPEETKEDMNSIKALPPPEGFAGSSSQEEKHKEENMKSLQIAVIEADLLNLGEDAVTTQEDHGDNLAMALFDGMGPSTSTSTSSCTALDNNTSDWESTLVQSVSRFSNQPTFSMGGGFDILLLNGMYEQGAAEARMNYGSTSSVAEMTAMVSLPAPPAAGGNGLPANMDPFAPSFRVAPPSYVQMYDIETKQGLLAQEKWMWQQYGMQGQLGFSHLQVNPYNMGGHMRSN</sequence>
<dbReference type="Gene3D" id="1.20.58.150">
    <property type="entry name" value="ANTH domain"/>
    <property type="match status" value="1"/>
</dbReference>
<dbReference type="PROSITE" id="PS50942">
    <property type="entry name" value="ENTH"/>
    <property type="match status" value="1"/>
</dbReference>
<dbReference type="GO" id="GO:0072583">
    <property type="term" value="P:clathrin-dependent endocytosis"/>
    <property type="evidence" value="ECO:0007669"/>
    <property type="project" value="InterPro"/>
</dbReference>
<dbReference type="GO" id="GO:0000149">
    <property type="term" value="F:SNARE binding"/>
    <property type="evidence" value="ECO:0007669"/>
    <property type="project" value="TreeGrafter"/>
</dbReference>
<dbReference type="CDD" id="cd16987">
    <property type="entry name" value="ANTH_N_AP180_plant"/>
    <property type="match status" value="1"/>
</dbReference>
<comment type="caution">
    <text evidence="11">The sequence shown here is derived from an EMBL/GenBank/DDBJ whole genome shotgun (WGS) entry which is preliminary data.</text>
</comment>
<evidence type="ECO:0000256" key="9">
    <source>
        <dbReference type="SAM" id="MobiDB-lite"/>
    </source>
</evidence>
<dbReference type="GO" id="GO:0030136">
    <property type="term" value="C:clathrin-coated vesicle"/>
    <property type="evidence" value="ECO:0007669"/>
    <property type="project" value="UniProtKB-SubCell"/>
</dbReference>
<keyword evidence="8" id="KW-0968">Cytoplasmic vesicle</keyword>
<dbReference type="GO" id="GO:0006900">
    <property type="term" value="P:vesicle budding from membrane"/>
    <property type="evidence" value="ECO:0007669"/>
    <property type="project" value="TreeGrafter"/>
</dbReference>
<organism evidence="11 12">
    <name type="scientific">Trapa natans</name>
    <name type="common">Water chestnut</name>
    <dbReference type="NCBI Taxonomy" id="22666"/>
    <lineage>
        <taxon>Eukaryota</taxon>
        <taxon>Viridiplantae</taxon>
        <taxon>Streptophyta</taxon>
        <taxon>Embryophyta</taxon>
        <taxon>Tracheophyta</taxon>
        <taxon>Spermatophyta</taxon>
        <taxon>Magnoliopsida</taxon>
        <taxon>eudicotyledons</taxon>
        <taxon>Gunneridae</taxon>
        <taxon>Pentapetalae</taxon>
        <taxon>rosids</taxon>
        <taxon>malvids</taxon>
        <taxon>Myrtales</taxon>
        <taxon>Lythraceae</taxon>
        <taxon>Trapa</taxon>
    </lineage>
</organism>
<keyword evidence="7" id="KW-0168">Coated pit</keyword>
<reference evidence="11 12" key="1">
    <citation type="journal article" date="2023" name="Hortic Res">
        <title>Pangenome of water caltrop reveals structural variations and asymmetric subgenome divergence after allopolyploidization.</title>
        <authorList>
            <person name="Zhang X."/>
            <person name="Chen Y."/>
            <person name="Wang L."/>
            <person name="Yuan Y."/>
            <person name="Fang M."/>
            <person name="Shi L."/>
            <person name="Lu R."/>
            <person name="Comes H.P."/>
            <person name="Ma Y."/>
            <person name="Chen Y."/>
            <person name="Huang G."/>
            <person name="Zhou Y."/>
            <person name="Zheng Z."/>
            <person name="Qiu Y."/>
        </authorList>
    </citation>
    <scope>NUCLEOTIDE SEQUENCE [LARGE SCALE GENOMIC DNA]</scope>
    <source>
        <strain evidence="11">F231</strain>
    </source>
</reference>
<name>A0AAN7RAG6_TRANT</name>
<evidence type="ECO:0000256" key="6">
    <source>
        <dbReference type="ARBA" id="ARBA00023136"/>
    </source>
</evidence>
<dbReference type="Gene3D" id="1.25.40.90">
    <property type="match status" value="1"/>
</dbReference>
<dbReference type="InterPro" id="IPR045192">
    <property type="entry name" value="AP180-like"/>
</dbReference>
<dbReference type="InterPro" id="IPR013809">
    <property type="entry name" value="ENTH"/>
</dbReference>
<accession>A0AAN7RAG6</accession>
<dbReference type="InterPro" id="IPR048050">
    <property type="entry name" value="ANTH_N_plant"/>
</dbReference>
<dbReference type="InterPro" id="IPR014712">
    <property type="entry name" value="ANTH_dom_sf"/>
</dbReference>
<dbReference type="InterPro" id="IPR008942">
    <property type="entry name" value="ENTH_VHS"/>
</dbReference>
<dbReference type="AlphaFoldDB" id="A0AAN7RAG6"/>
<dbReference type="PANTHER" id="PTHR22951">
    <property type="entry name" value="CLATHRIN ASSEMBLY PROTEIN"/>
    <property type="match status" value="1"/>
</dbReference>
<evidence type="ECO:0000256" key="2">
    <source>
        <dbReference type="ARBA" id="ARBA00004555"/>
    </source>
</evidence>
<dbReference type="FunFam" id="1.20.58.150:FF:000005">
    <property type="entry name" value="putative clathrin assembly protein At2g25430"/>
    <property type="match status" value="1"/>
</dbReference>
<protein>
    <recommendedName>
        <fullName evidence="10">ENTH domain-containing protein</fullName>
    </recommendedName>
</protein>
<dbReference type="GO" id="GO:0032050">
    <property type="term" value="F:clathrin heavy chain binding"/>
    <property type="evidence" value="ECO:0007669"/>
    <property type="project" value="TreeGrafter"/>
</dbReference>
<keyword evidence="5" id="KW-0333">Golgi apparatus</keyword>
<evidence type="ECO:0000256" key="4">
    <source>
        <dbReference type="ARBA" id="ARBA00022583"/>
    </source>
</evidence>
<dbReference type="InterPro" id="IPR011417">
    <property type="entry name" value="ANTH_dom"/>
</dbReference>
<evidence type="ECO:0000256" key="3">
    <source>
        <dbReference type="ARBA" id="ARBA00004600"/>
    </source>
</evidence>
<evidence type="ECO:0000313" key="12">
    <source>
        <dbReference type="Proteomes" id="UP001346149"/>
    </source>
</evidence>
<evidence type="ECO:0000259" key="10">
    <source>
        <dbReference type="PROSITE" id="PS50942"/>
    </source>
</evidence>
<dbReference type="GO" id="GO:0005905">
    <property type="term" value="C:clathrin-coated pit"/>
    <property type="evidence" value="ECO:0007669"/>
    <property type="project" value="UniProtKB-SubCell"/>
</dbReference>
<keyword evidence="6" id="KW-0472">Membrane</keyword>